<dbReference type="RefSeq" id="WP_116430457.1">
    <property type="nucleotide sequence ID" value="NZ_NMUF01000010.1"/>
</dbReference>
<feature type="domain" description="DUF4143" evidence="2">
    <location>
        <begin position="231"/>
        <end position="363"/>
    </location>
</feature>
<evidence type="ECO:0000313" key="3">
    <source>
        <dbReference type="EMBL" id="RFA99109.1"/>
    </source>
</evidence>
<dbReference type="EMBL" id="NMUF01000010">
    <property type="protein sequence ID" value="RFA99109.1"/>
    <property type="molecule type" value="Genomic_DNA"/>
</dbReference>
<dbReference type="PANTHER" id="PTHR33295:SF18">
    <property type="entry name" value="AAA+ ATPASE DOMAIN-CONTAINING PROTEIN"/>
    <property type="match status" value="1"/>
</dbReference>
<dbReference type="Proteomes" id="UP000256877">
    <property type="component" value="Unassembled WGS sequence"/>
</dbReference>
<organism evidence="3 4">
    <name type="scientific">Pyrobaculum aerophilum</name>
    <dbReference type="NCBI Taxonomy" id="13773"/>
    <lineage>
        <taxon>Archaea</taxon>
        <taxon>Thermoproteota</taxon>
        <taxon>Thermoprotei</taxon>
        <taxon>Thermoproteales</taxon>
        <taxon>Thermoproteaceae</taxon>
        <taxon>Pyrobaculum</taxon>
    </lineage>
</organism>
<name>A0A371R512_9CREN</name>
<reference evidence="3 4" key="1">
    <citation type="submission" date="2017-07" db="EMBL/GenBank/DDBJ databases">
        <title>Draft genome sequence of aerobic hyperthermophilic archaea, Pyrobaculum aerophilum YKB31 and YKB32.</title>
        <authorList>
            <person name="Mochizuki T."/>
            <person name="Berliner A.J."/>
            <person name="Yoshida-Takashima Y."/>
            <person name="Takaki Y."/>
            <person name="Nunoura T."/>
            <person name="Takai K."/>
        </authorList>
    </citation>
    <scope>NUCLEOTIDE SEQUENCE [LARGE SCALE GENOMIC DNA]</scope>
    <source>
        <strain evidence="3 4">YKB32</strain>
    </source>
</reference>
<evidence type="ECO:0000313" key="4">
    <source>
        <dbReference type="Proteomes" id="UP000256877"/>
    </source>
</evidence>
<dbReference type="OrthoDB" id="27235at2157"/>
<comment type="caution">
    <text evidence="3">The sequence shown here is derived from an EMBL/GenBank/DDBJ whole genome shotgun (WGS) entry which is preliminary data.</text>
</comment>
<evidence type="ECO:0000259" key="2">
    <source>
        <dbReference type="Pfam" id="PF13635"/>
    </source>
</evidence>
<dbReference type="AlphaFoldDB" id="A0A371R512"/>
<dbReference type="InterPro" id="IPR041682">
    <property type="entry name" value="AAA_14"/>
</dbReference>
<gene>
    <name evidence="3" type="ORF">CGL52_05170</name>
</gene>
<dbReference type="InterPro" id="IPR027417">
    <property type="entry name" value="P-loop_NTPase"/>
</dbReference>
<sequence length="394" mass="45320">MDVVDRSNPWWFSPRWEEEDKHLRQWQRERVKWVPEWIWELGLEPPALNFVYGPRQTGKTTGLKLLVRELLKRIEPDSVAYLDLDIILSPAELRRAFEYVVGRAARRGVKRLFILLDEVTSVRGWWRVLKYYVDTGVLDRAVVIATGSSTVGLLKTPERFPGRRGGGKDVVVMPLDFPAYVKIHGVDFREPAALSQLFEEYLETGGFPKAVNKHPDAQDAVIDAVVSEAYRHGKSPQLLKDILGAVVERIPSPMSYHAVAQEVGVSHNTVREYIEFLADIYVVGLAYLLSGGKPQPRREKKIFFRDPLLYRAAAQWTSRRVDEAALLEQVVQEHLFRRHGQVYYYRNKTEIDVVAGPHKIEVKRQRPRRGYPKDVIVLSRSDAPRFLMQLQGVS</sequence>
<dbReference type="Pfam" id="PF13635">
    <property type="entry name" value="DUF4143"/>
    <property type="match status" value="1"/>
</dbReference>
<dbReference type="Pfam" id="PF13173">
    <property type="entry name" value="AAA_14"/>
    <property type="match status" value="1"/>
</dbReference>
<dbReference type="PANTHER" id="PTHR33295">
    <property type="entry name" value="ATPASE"/>
    <property type="match status" value="1"/>
</dbReference>
<protein>
    <submittedName>
        <fullName evidence="3">ATPase</fullName>
    </submittedName>
</protein>
<dbReference type="InterPro" id="IPR025420">
    <property type="entry name" value="DUF4143"/>
</dbReference>
<feature type="domain" description="AAA" evidence="1">
    <location>
        <begin position="49"/>
        <end position="179"/>
    </location>
</feature>
<evidence type="ECO:0000259" key="1">
    <source>
        <dbReference type="Pfam" id="PF13173"/>
    </source>
</evidence>
<accession>A0A371R512</accession>
<proteinExistence type="predicted"/>
<dbReference type="SUPFAM" id="SSF52540">
    <property type="entry name" value="P-loop containing nucleoside triphosphate hydrolases"/>
    <property type="match status" value="1"/>
</dbReference>